<dbReference type="EMBL" id="CM037614">
    <property type="protein sequence ID" value="KAH8016974.1"/>
    <property type="molecule type" value="Genomic_DNA"/>
</dbReference>
<proteinExistence type="predicted"/>
<gene>
    <name evidence="1" type="ORF">K3G42_024857</name>
</gene>
<name>A0ACB8GBU8_9SAUR</name>
<evidence type="ECO:0000313" key="1">
    <source>
        <dbReference type="EMBL" id="KAH8016974.1"/>
    </source>
</evidence>
<organism evidence="1 2">
    <name type="scientific">Sphaerodactylus townsendi</name>
    <dbReference type="NCBI Taxonomy" id="933632"/>
    <lineage>
        <taxon>Eukaryota</taxon>
        <taxon>Metazoa</taxon>
        <taxon>Chordata</taxon>
        <taxon>Craniata</taxon>
        <taxon>Vertebrata</taxon>
        <taxon>Euteleostomi</taxon>
        <taxon>Lepidosauria</taxon>
        <taxon>Squamata</taxon>
        <taxon>Bifurcata</taxon>
        <taxon>Gekkota</taxon>
        <taxon>Sphaerodactylidae</taxon>
        <taxon>Sphaerodactylus</taxon>
    </lineage>
</organism>
<reference evidence="1" key="1">
    <citation type="submission" date="2021-08" db="EMBL/GenBank/DDBJ databases">
        <title>The first chromosome-level gecko genome reveals the dynamic sex chromosomes of Neotropical dwarf geckos (Sphaerodactylidae: Sphaerodactylus).</title>
        <authorList>
            <person name="Pinto B.J."/>
            <person name="Keating S.E."/>
            <person name="Gamble T."/>
        </authorList>
    </citation>
    <scope>NUCLEOTIDE SEQUENCE</scope>
    <source>
        <strain evidence="1">TG3544</strain>
    </source>
</reference>
<evidence type="ECO:0000313" key="2">
    <source>
        <dbReference type="Proteomes" id="UP000827872"/>
    </source>
</evidence>
<protein>
    <submittedName>
        <fullName evidence="1">Uncharacterized protein</fullName>
    </submittedName>
</protein>
<keyword evidence="2" id="KW-1185">Reference proteome</keyword>
<dbReference type="Proteomes" id="UP000827872">
    <property type="component" value="Linkage Group LG01"/>
</dbReference>
<comment type="caution">
    <text evidence="1">The sequence shown here is derived from an EMBL/GenBank/DDBJ whole genome shotgun (WGS) entry which is preliminary data.</text>
</comment>
<sequence>MCLRVKVEGVECEEMGRGDERCPMLIPGWRGGIGGWWQEPPRPPGLDIENEPSEAAARRAFRSSRAWCRAEDSLAGKPHNRPRGSGGSVYIAGFGGLVDIGGLARCGGVDTGTRPAWWWRHRGSVAETPPTYLAGTRFLLRLKGGA</sequence>
<accession>A0ACB8GBU8</accession>